<sequence>MEKKVSIIIPVYNKEKYLDRCMQSLIDLDMDKDTMEVICIDDLSTDGSLQIINRYAENHDFIRVIALDENSGSPARPRNIGMSEARGTYLALLDADDWLDSVGFPALLQQMADNDADIGFGQSYKHTSKSVSRIARFASHKEADGLVPHKIEKIFRAVGPPGKIFRKSVVREYNIGFEDLKFGEDKLFFVNLIARCRNASMTRTPVYHVDRQSDNASLVKETSALDKASINIEILKKILEMDIPEPARKDAITRIVEVDMIRRFFHTRTFLKSFEKERFFELFDEFERLFPENGLDIRDHIQMDRFKNIYHLYKNAERDDFIEYIEYLVDDKKRSRYIKDNVVHARLPGKFSGLIPITEECHAVYGGTHQMDGEYYDIIQIYRRPDVTINNVYMTRISDETVEQAIDFELRDDKILIKTEDMVMDGTDINLRLIFDGYKSALVHATPPNGSGHYLQNRQNFKTEFKEVKSGSIVPSEDYITVLPESVVNVKTINSYGDEEFETVITENITAGTRFDIAGVSQSKNGTPRLKTTDGTLITANRKFVKKLDGTHTAGYLTDRPEKVRIIKKCRMYDSKAFSNAPVKTLEVGEELFVSGIVYTNSLTPRLKIRDSYFVTANLDYVQAVR</sequence>
<name>A0A0M2SMW6_9STAP</name>
<evidence type="ECO:0000313" key="4">
    <source>
        <dbReference type="EMBL" id="KKK33950.1"/>
    </source>
</evidence>
<dbReference type="InterPro" id="IPR044081">
    <property type="entry name" value="DUF5776"/>
</dbReference>
<gene>
    <name evidence="4" type="ORF">WN59_10125</name>
</gene>
<evidence type="ECO:0000313" key="5">
    <source>
        <dbReference type="Proteomes" id="UP000034287"/>
    </source>
</evidence>
<evidence type="ECO:0000256" key="1">
    <source>
        <dbReference type="ARBA" id="ARBA00006739"/>
    </source>
</evidence>
<reference evidence="4 5" key="1">
    <citation type="submission" date="2015-04" db="EMBL/GenBank/DDBJ databases">
        <title>Taxonomic description and genome sequence of Salinicoccus sediminis sp. nov., a novel hyper halotolerant bacterium isolated from marine sediment.</title>
        <authorList>
            <person name="Mathan Kumar R."/>
            <person name="Kaur G."/>
            <person name="Kumar N."/>
            <person name="Kumar A."/>
            <person name="Singh N.K."/>
            <person name="Kaur N."/>
            <person name="Mayilraj S."/>
        </authorList>
    </citation>
    <scope>NUCLEOTIDE SEQUENCE [LARGE SCALE GENOMIC DNA]</scope>
    <source>
        <strain evidence="4 5">SV-16</strain>
    </source>
</reference>
<comment type="caution">
    <text evidence="4">The sequence shown here is derived from an EMBL/GenBank/DDBJ whole genome shotgun (WGS) entry which is preliminary data.</text>
</comment>
<dbReference type="CDD" id="cd00761">
    <property type="entry name" value="Glyco_tranf_GTA_type"/>
    <property type="match status" value="1"/>
</dbReference>
<evidence type="ECO:0000259" key="3">
    <source>
        <dbReference type="Pfam" id="PF19087"/>
    </source>
</evidence>
<comment type="similarity">
    <text evidence="1">Belongs to the glycosyltransferase 2 family.</text>
</comment>
<protein>
    <recommendedName>
        <fullName evidence="6">Glycosyl transferase</fullName>
    </recommendedName>
</protein>
<accession>A0A0M2SMW6</accession>
<dbReference type="Pfam" id="PF00535">
    <property type="entry name" value="Glycos_transf_2"/>
    <property type="match status" value="1"/>
</dbReference>
<keyword evidence="5" id="KW-1185">Reference proteome</keyword>
<dbReference type="STRING" id="1432562.WN59_10125"/>
<evidence type="ECO:0008006" key="6">
    <source>
        <dbReference type="Google" id="ProtNLM"/>
    </source>
</evidence>
<dbReference type="EMBL" id="LAYZ01000024">
    <property type="protein sequence ID" value="KKK33950.1"/>
    <property type="molecule type" value="Genomic_DNA"/>
</dbReference>
<feature type="domain" description="DUF5776" evidence="3">
    <location>
        <begin position="556"/>
        <end position="622"/>
    </location>
</feature>
<dbReference type="InterPro" id="IPR001173">
    <property type="entry name" value="Glyco_trans_2-like"/>
</dbReference>
<dbReference type="RefSeq" id="WP_046516759.1">
    <property type="nucleotide sequence ID" value="NZ_LAYZ01000024.1"/>
</dbReference>
<evidence type="ECO:0000259" key="2">
    <source>
        <dbReference type="Pfam" id="PF00535"/>
    </source>
</evidence>
<proteinExistence type="inferred from homology"/>
<dbReference type="SUPFAM" id="SSF53448">
    <property type="entry name" value="Nucleotide-diphospho-sugar transferases"/>
    <property type="match status" value="1"/>
</dbReference>
<dbReference type="GO" id="GO:0016758">
    <property type="term" value="F:hexosyltransferase activity"/>
    <property type="evidence" value="ECO:0007669"/>
    <property type="project" value="UniProtKB-ARBA"/>
</dbReference>
<dbReference type="PATRIC" id="fig|1432562.3.peg.2008"/>
<dbReference type="Pfam" id="PF19087">
    <property type="entry name" value="DUF5776"/>
    <property type="match status" value="2"/>
</dbReference>
<dbReference type="PANTHER" id="PTHR22916:SF3">
    <property type="entry name" value="UDP-GLCNAC:BETAGAL BETA-1,3-N-ACETYLGLUCOSAMINYLTRANSFERASE-LIKE PROTEIN 1"/>
    <property type="match status" value="1"/>
</dbReference>
<dbReference type="PANTHER" id="PTHR22916">
    <property type="entry name" value="GLYCOSYLTRANSFERASE"/>
    <property type="match status" value="1"/>
</dbReference>
<organism evidence="4 5">
    <name type="scientific">Salinicoccus sediminis</name>
    <dbReference type="NCBI Taxonomy" id="1432562"/>
    <lineage>
        <taxon>Bacteria</taxon>
        <taxon>Bacillati</taxon>
        <taxon>Bacillota</taxon>
        <taxon>Bacilli</taxon>
        <taxon>Bacillales</taxon>
        <taxon>Staphylococcaceae</taxon>
        <taxon>Salinicoccus</taxon>
    </lineage>
</organism>
<feature type="domain" description="Glycosyltransferase 2-like" evidence="2">
    <location>
        <begin position="6"/>
        <end position="135"/>
    </location>
</feature>
<feature type="domain" description="DUF5776" evidence="3">
    <location>
        <begin position="479"/>
        <end position="545"/>
    </location>
</feature>
<dbReference type="Proteomes" id="UP000034287">
    <property type="component" value="Unassembled WGS sequence"/>
</dbReference>
<dbReference type="AlphaFoldDB" id="A0A0M2SMW6"/>
<dbReference type="InterPro" id="IPR029044">
    <property type="entry name" value="Nucleotide-diphossugar_trans"/>
</dbReference>
<dbReference type="Gene3D" id="3.90.550.10">
    <property type="entry name" value="Spore Coat Polysaccharide Biosynthesis Protein SpsA, Chain A"/>
    <property type="match status" value="1"/>
</dbReference>